<evidence type="ECO:0000256" key="3">
    <source>
        <dbReference type="ARBA" id="ARBA00022842"/>
    </source>
</evidence>
<comment type="caution">
    <text evidence="5">The sequence shown here is derived from an EMBL/GenBank/DDBJ whole genome shotgun (WGS) entry which is preliminary data.</text>
</comment>
<dbReference type="Pfam" id="PF13419">
    <property type="entry name" value="HAD_2"/>
    <property type="match status" value="1"/>
</dbReference>
<evidence type="ECO:0000256" key="1">
    <source>
        <dbReference type="ARBA" id="ARBA00022723"/>
    </source>
</evidence>
<keyword evidence="1" id="KW-0479">Metal-binding</keyword>
<dbReference type="InterPro" id="IPR036412">
    <property type="entry name" value="HAD-like_sf"/>
</dbReference>
<dbReference type="PANTHER" id="PTHR43434:SF23">
    <property type="entry name" value="PHOSPHOGLYCOLATE PHOSPHATASE"/>
    <property type="match status" value="1"/>
</dbReference>
<dbReference type="InterPro" id="IPR023214">
    <property type="entry name" value="HAD_sf"/>
</dbReference>
<dbReference type="RefSeq" id="WP_246953598.1">
    <property type="nucleotide sequence ID" value="NZ_JALKII010000012.1"/>
</dbReference>
<keyword evidence="4" id="KW-0119">Carbohydrate metabolism</keyword>
<dbReference type="Gene3D" id="3.40.50.1000">
    <property type="entry name" value="HAD superfamily/HAD-like"/>
    <property type="match status" value="1"/>
</dbReference>
<evidence type="ECO:0000256" key="4">
    <source>
        <dbReference type="ARBA" id="ARBA00023277"/>
    </source>
</evidence>
<sequence>MRPAAVFFDLDGTLVDTAPDFVVVLNQLLQEAGRPALSDAAIRSQVSNGARALVTLGFGLTPEDADFGTHLDRLLACYEARLAVDSALFPGMDKVLAALEAEQIPWGIVTNKPERFTTPLLSGLGLAERCGPVICPDHVRLRKPDPEGLLIAAQQAGVAPEQCLYVGDHLRDIEAGRAAGMRTVAALFGYLDPNEDPRAWHADVYIETAAQLLPLIAANKDSPA</sequence>
<proteinExistence type="predicted"/>
<evidence type="ECO:0000256" key="2">
    <source>
        <dbReference type="ARBA" id="ARBA00022801"/>
    </source>
</evidence>
<keyword evidence="2 5" id="KW-0378">Hydrolase</keyword>
<accession>A0ABT0EA57</accession>
<dbReference type="InterPro" id="IPR050155">
    <property type="entry name" value="HAD-like_hydrolase_sf"/>
</dbReference>
<evidence type="ECO:0000313" key="5">
    <source>
        <dbReference type="EMBL" id="MCK0538716.1"/>
    </source>
</evidence>
<dbReference type="GO" id="GO:0016787">
    <property type="term" value="F:hydrolase activity"/>
    <property type="evidence" value="ECO:0007669"/>
    <property type="project" value="UniProtKB-KW"/>
</dbReference>
<dbReference type="SFLD" id="SFLDG01135">
    <property type="entry name" value="C1.5.6:_HAD__Beta-PGM__Phospha"/>
    <property type="match status" value="1"/>
</dbReference>
<keyword evidence="3" id="KW-0460">Magnesium</keyword>
<dbReference type="InterPro" id="IPR023198">
    <property type="entry name" value="PGP-like_dom2"/>
</dbReference>
<organism evidence="5 6">
    <name type="scientific">Alcanivorax quisquiliarum</name>
    <dbReference type="NCBI Taxonomy" id="2933565"/>
    <lineage>
        <taxon>Bacteria</taxon>
        <taxon>Pseudomonadati</taxon>
        <taxon>Pseudomonadota</taxon>
        <taxon>Gammaproteobacteria</taxon>
        <taxon>Oceanospirillales</taxon>
        <taxon>Alcanivoracaceae</taxon>
        <taxon>Alcanivorax</taxon>
    </lineage>
</organism>
<name>A0ABT0EA57_9GAMM</name>
<dbReference type="NCBIfam" id="TIGR01549">
    <property type="entry name" value="HAD-SF-IA-v1"/>
    <property type="match status" value="1"/>
</dbReference>
<gene>
    <name evidence="5" type="ORF">MU846_13460</name>
</gene>
<protein>
    <submittedName>
        <fullName evidence="5">HAD-IA family hydrolase</fullName>
    </submittedName>
</protein>
<dbReference type="NCBIfam" id="TIGR01509">
    <property type="entry name" value="HAD-SF-IA-v3"/>
    <property type="match status" value="1"/>
</dbReference>
<dbReference type="InterPro" id="IPR006439">
    <property type="entry name" value="HAD-SF_hydro_IA"/>
</dbReference>
<reference evidence="5" key="1">
    <citation type="submission" date="2022-04" db="EMBL/GenBank/DDBJ databases">
        <title>Alcanivorax sp. CY1518 draft genome sequence.</title>
        <authorList>
            <person name="Zhao G."/>
            <person name="An M."/>
        </authorList>
    </citation>
    <scope>NUCLEOTIDE SEQUENCE</scope>
    <source>
        <strain evidence="5">CY1518</strain>
    </source>
</reference>
<dbReference type="InterPro" id="IPR041492">
    <property type="entry name" value="HAD_2"/>
</dbReference>
<keyword evidence="6" id="KW-1185">Reference proteome</keyword>
<dbReference type="PANTHER" id="PTHR43434">
    <property type="entry name" value="PHOSPHOGLYCOLATE PHOSPHATASE"/>
    <property type="match status" value="1"/>
</dbReference>
<evidence type="ECO:0000313" key="6">
    <source>
        <dbReference type="Proteomes" id="UP001165524"/>
    </source>
</evidence>
<dbReference type="Gene3D" id="1.10.150.240">
    <property type="entry name" value="Putative phosphatase, domain 2"/>
    <property type="match status" value="1"/>
</dbReference>
<dbReference type="SFLD" id="SFLDS00003">
    <property type="entry name" value="Haloacid_Dehalogenase"/>
    <property type="match status" value="1"/>
</dbReference>
<dbReference type="EMBL" id="JALKII010000012">
    <property type="protein sequence ID" value="MCK0538716.1"/>
    <property type="molecule type" value="Genomic_DNA"/>
</dbReference>
<dbReference type="Proteomes" id="UP001165524">
    <property type="component" value="Unassembled WGS sequence"/>
</dbReference>
<dbReference type="SFLD" id="SFLDG01129">
    <property type="entry name" value="C1.5:_HAD__Beta-PGM__Phosphata"/>
    <property type="match status" value="1"/>
</dbReference>
<dbReference type="SUPFAM" id="SSF56784">
    <property type="entry name" value="HAD-like"/>
    <property type="match status" value="1"/>
</dbReference>